<dbReference type="CDD" id="cd02440">
    <property type="entry name" value="AdoMet_MTases"/>
    <property type="match status" value="1"/>
</dbReference>
<protein>
    <submittedName>
        <fullName evidence="9">RNA methyltransferase</fullName>
    </submittedName>
</protein>
<dbReference type="PROSITE" id="PS51686">
    <property type="entry name" value="SAM_MT_RSMB_NOP"/>
    <property type="match status" value="1"/>
</dbReference>
<dbReference type="InterPro" id="IPR031341">
    <property type="entry name" value="Methyltr_RsmF_N"/>
</dbReference>
<dbReference type="AlphaFoldDB" id="A0A6N8U3S6"/>
<organism evidence="9 10">
    <name type="scientific">Copranaerobaculum intestinale</name>
    <dbReference type="NCBI Taxonomy" id="2692629"/>
    <lineage>
        <taxon>Bacteria</taxon>
        <taxon>Bacillati</taxon>
        <taxon>Bacillota</taxon>
        <taxon>Erysipelotrichia</taxon>
        <taxon>Erysipelotrichales</taxon>
        <taxon>Erysipelotrichaceae</taxon>
        <taxon>Copranaerobaculum</taxon>
    </lineage>
</organism>
<dbReference type="GO" id="GO:0003723">
    <property type="term" value="F:RNA binding"/>
    <property type="evidence" value="ECO:0007669"/>
    <property type="project" value="UniProtKB-UniRule"/>
</dbReference>
<keyword evidence="6 7" id="KW-0694">RNA-binding</keyword>
<comment type="caution">
    <text evidence="9">The sequence shown here is derived from an EMBL/GenBank/DDBJ whole genome shotgun (WGS) entry which is preliminary data.</text>
</comment>
<keyword evidence="5 7" id="KW-0949">S-adenosyl-L-methionine</keyword>
<evidence type="ECO:0000313" key="10">
    <source>
        <dbReference type="Proteomes" id="UP000434036"/>
    </source>
</evidence>
<reference evidence="9 10" key="2">
    <citation type="submission" date="2020-01" db="EMBL/GenBank/DDBJ databases">
        <title>Clostridiaceae sp. nov. isolated from the gut of human by culturomics.</title>
        <authorList>
            <person name="Chang Y."/>
        </authorList>
    </citation>
    <scope>NUCLEOTIDE SEQUENCE [LARGE SCALE GENOMIC DNA]</scope>
    <source>
        <strain evidence="9 10">DONG20-135</strain>
    </source>
</reference>
<comment type="similarity">
    <text evidence="1 7">Belongs to the class I-like SAM-binding methyltransferase superfamily. RsmB/NOP family.</text>
</comment>
<evidence type="ECO:0000256" key="1">
    <source>
        <dbReference type="ARBA" id="ARBA00007494"/>
    </source>
</evidence>
<dbReference type="CDD" id="cd21147">
    <property type="entry name" value="RsmF_methylt_CTD1"/>
    <property type="match status" value="1"/>
</dbReference>
<feature type="binding site" evidence="7">
    <location>
        <position position="161"/>
    </location>
    <ligand>
        <name>S-adenosyl-L-methionine</name>
        <dbReference type="ChEBI" id="CHEBI:59789"/>
    </ligand>
</feature>
<dbReference type="Gene3D" id="3.40.50.150">
    <property type="entry name" value="Vaccinia Virus protein VP39"/>
    <property type="match status" value="1"/>
</dbReference>
<keyword evidence="4 7" id="KW-0808">Transferase</keyword>
<evidence type="ECO:0000256" key="7">
    <source>
        <dbReference type="PROSITE-ProRule" id="PRU01023"/>
    </source>
</evidence>
<reference evidence="9 10" key="1">
    <citation type="submission" date="2019-12" db="EMBL/GenBank/DDBJ databases">
        <authorList>
            <person name="Yang R."/>
        </authorList>
    </citation>
    <scope>NUCLEOTIDE SEQUENCE [LARGE SCALE GENOMIC DNA]</scope>
    <source>
        <strain evidence="9 10">DONG20-135</strain>
    </source>
</reference>
<dbReference type="InterPro" id="IPR001678">
    <property type="entry name" value="MeTrfase_RsmB-F_NOP2_dom"/>
</dbReference>
<feature type="active site" description="Nucleophile" evidence="7">
    <location>
        <position position="230"/>
    </location>
</feature>
<dbReference type="Pfam" id="PF13636">
    <property type="entry name" value="Methyltranf_PUA"/>
    <property type="match status" value="1"/>
</dbReference>
<dbReference type="PANTHER" id="PTHR22807">
    <property type="entry name" value="NOP2 YEAST -RELATED NOL1/NOP2/FMU SUN DOMAIN-CONTAINING"/>
    <property type="match status" value="1"/>
</dbReference>
<evidence type="ECO:0000256" key="2">
    <source>
        <dbReference type="ARBA" id="ARBA00022490"/>
    </source>
</evidence>
<dbReference type="InterPro" id="IPR023267">
    <property type="entry name" value="RCMT"/>
</dbReference>
<accession>A0A6N8U3S6</accession>
<dbReference type="InterPro" id="IPR027391">
    <property type="entry name" value="Nol1_Nop2_Fmu_2"/>
</dbReference>
<evidence type="ECO:0000313" key="9">
    <source>
        <dbReference type="EMBL" id="MXQ72868.1"/>
    </source>
</evidence>
<evidence type="ECO:0000259" key="8">
    <source>
        <dbReference type="PROSITE" id="PS51686"/>
    </source>
</evidence>
<dbReference type="PROSITE" id="PS01153">
    <property type="entry name" value="NOL1_NOP2_SUN"/>
    <property type="match status" value="1"/>
</dbReference>
<proteinExistence type="inferred from homology"/>
<evidence type="ECO:0000256" key="4">
    <source>
        <dbReference type="ARBA" id="ARBA00022679"/>
    </source>
</evidence>
<dbReference type="InterPro" id="IPR049560">
    <property type="entry name" value="MeTrfase_RsmB-F_NOP2_cat"/>
</dbReference>
<name>A0A6N8U3S6_9FIRM</name>
<keyword evidence="2" id="KW-0963">Cytoplasm</keyword>
<dbReference type="RefSeq" id="WP_160624344.1">
    <property type="nucleotide sequence ID" value="NZ_WUUQ01000001.1"/>
</dbReference>
<evidence type="ECO:0000256" key="6">
    <source>
        <dbReference type="ARBA" id="ARBA00022884"/>
    </source>
</evidence>
<dbReference type="GO" id="GO:0008173">
    <property type="term" value="F:RNA methyltransferase activity"/>
    <property type="evidence" value="ECO:0007669"/>
    <property type="project" value="InterPro"/>
</dbReference>
<sequence length="440" mass="49748">MNQTYLEHIKKILHEDFDAYVNTLSLPAYRGLRVNSLKLSADEFEKISPWKLELSSFHANSYYISREEREIGKHPYHIAGLIYLQEPSASSVADQLDVQPGNWVLDLCAAPGGKSSQLAASLHHTGLLVSNEIDRKRAMILLSNLERMGVGENIITSSKPDVLCREMAGCFDRVLVDAPCSGEGMFKINEQAMIDWSMEHVCACAVRQKHILDSAYEALKTNGILVYSTCTYAIEENEAVVDAFLCDHPDMELLMIDADFGRAGFDHGCVDGSKVRRIFPMDRGEGHFMAKLIKRGDAQSASLRTIRSACPKEAEAFFENQLGEMPAYTMMIQDKLYIMNHEPLQLKKTTVLRQGILAGEIVKKRFEPHHHFYMAAQNESRLLNRYEMNEEECARFLHGDVIAFHQRGYYAMCWQGHVLGFAKGDGTYLKNKLPKGLRLT</sequence>
<dbReference type="InterPro" id="IPR031340">
    <property type="entry name" value="RsmF_methylt_CI"/>
</dbReference>
<dbReference type="Pfam" id="PF17125">
    <property type="entry name" value="Methyltr_RsmF_N"/>
    <property type="match status" value="1"/>
</dbReference>
<dbReference type="PRINTS" id="PR02008">
    <property type="entry name" value="RCMTFAMILY"/>
</dbReference>
<feature type="binding site" evidence="7">
    <location>
        <begin position="108"/>
        <end position="114"/>
    </location>
    <ligand>
        <name>S-adenosyl-L-methionine</name>
        <dbReference type="ChEBI" id="CHEBI:59789"/>
    </ligand>
</feature>
<dbReference type="Gene3D" id="2.30.130.60">
    <property type="match status" value="1"/>
</dbReference>
<dbReference type="Proteomes" id="UP000434036">
    <property type="component" value="Unassembled WGS sequence"/>
</dbReference>
<dbReference type="GO" id="GO:0001510">
    <property type="term" value="P:RNA methylation"/>
    <property type="evidence" value="ECO:0007669"/>
    <property type="project" value="InterPro"/>
</dbReference>
<dbReference type="InterPro" id="IPR029063">
    <property type="entry name" value="SAM-dependent_MTases_sf"/>
</dbReference>
<dbReference type="SUPFAM" id="SSF53335">
    <property type="entry name" value="S-adenosyl-L-methionine-dependent methyltransferases"/>
    <property type="match status" value="1"/>
</dbReference>
<keyword evidence="10" id="KW-1185">Reference proteome</keyword>
<feature type="domain" description="SAM-dependent MTase RsmB/NOP-type" evidence="8">
    <location>
        <begin position="20"/>
        <end position="295"/>
    </location>
</feature>
<dbReference type="Gene3D" id="3.30.70.1170">
    <property type="entry name" value="Sun protein, domain 3"/>
    <property type="match status" value="1"/>
</dbReference>
<feature type="binding site" evidence="7">
    <location>
        <position position="177"/>
    </location>
    <ligand>
        <name>S-adenosyl-L-methionine</name>
        <dbReference type="ChEBI" id="CHEBI:59789"/>
    </ligand>
</feature>
<evidence type="ECO:0000256" key="3">
    <source>
        <dbReference type="ARBA" id="ARBA00022603"/>
    </source>
</evidence>
<gene>
    <name evidence="9" type="ORF">GSF08_02770</name>
</gene>
<dbReference type="InterPro" id="IPR018314">
    <property type="entry name" value="RsmB/NOL1/NOP2-like_CS"/>
</dbReference>
<dbReference type="PANTHER" id="PTHR22807:SF30">
    <property type="entry name" value="28S RRNA (CYTOSINE(4447)-C(5))-METHYLTRANSFERASE-RELATED"/>
    <property type="match status" value="1"/>
</dbReference>
<evidence type="ECO:0000256" key="5">
    <source>
        <dbReference type="ARBA" id="ARBA00022691"/>
    </source>
</evidence>
<feature type="binding site" evidence="7">
    <location>
        <position position="132"/>
    </location>
    <ligand>
        <name>S-adenosyl-L-methionine</name>
        <dbReference type="ChEBI" id="CHEBI:59789"/>
    </ligand>
</feature>
<dbReference type="Pfam" id="PF01189">
    <property type="entry name" value="Methyltr_RsmB-F"/>
    <property type="match status" value="1"/>
</dbReference>
<dbReference type="EMBL" id="WUUQ01000001">
    <property type="protein sequence ID" value="MXQ72868.1"/>
    <property type="molecule type" value="Genomic_DNA"/>
</dbReference>
<keyword evidence="3 7" id="KW-0489">Methyltransferase</keyword>
<dbReference type="Pfam" id="PF17126">
    <property type="entry name" value="RsmF_methylt_CI"/>
    <property type="match status" value="1"/>
</dbReference>